<dbReference type="Proteomes" id="UP000029736">
    <property type="component" value="Unassembled WGS sequence"/>
</dbReference>
<dbReference type="EMBL" id="JPOS01000039">
    <property type="protein sequence ID" value="KGE86861.1"/>
    <property type="molecule type" value="Genomic_DNA"/>
</dbReference>
<dbReference type="RefSeq" id="WP_044223360.1">
    <property type="nucleotide sequence ID" value="NZ_JBKAGJ010000009.1"/>
</dbReference>
<dbReference type="STRING" id="1524460.IX84_17495"/>
<evidence type="ECO:0000313" key="2">
    <source>
        <dbReference type="Proteomes" id="UP000029736"/>
    </source>
</evidence>
<evidence type="ECO:0000313" key="1">
    <source>
        <dbReference type="EMBL" id="KGE86861.1"/>
    </source>
</evidence>
<gene>
    <name evidence="1" type="ORF">IX84_17495</name>
</gene>
<dbReference type="AlphaFoldDB" id="A0A098S4E3"/>
<keyword evidence="2" id="KW-1185">Reference proteome</keyword>
<dbReference type="OrthoDB" id="1495366at2"/>
<reference evidence="1 2" key="1">
    <citation type="journal article" date="2014" name="Int. J. Syst. Evol. Microbiol.">
        <title>Phaeodactylibacter xiamenensis gen. nov., sp. nov., a member of the family Saprospiraceae isolated from the marine alga Phaeodactylum tricornutum.</title>
        <authorList>
            <person name="Chen Z.Jr."/>
            <person name="Lei X."/>
            <person name="Lai Q."/>
            <person name="Li Y."/>
            <person name="Zhang B."/>
            <person name="Zhang J."/>
            <person name="Zhang H."/>
            <person name="Yang L."/>
            <person name="Zheng W."/>
            <person name="Tian Y."/>
            <person name="Yu Z."/>
            <person name="Xu H.Jr."/>
            <person name="Zheng T."/>
        </authorList>
    </citation>
    <scope>NUCLEOTIDE SEQUENCE [LARGE SCALE GENOMIC DNA]</scope>
    <source>
        <strain evidence="1 2">KD52</strain>
    </source>
</reference>
<name>A0A098S4E3_9BACT</name>
<comment type="caution">
    <text evidence="1">The sequence shown here is derived from an EMBL/GenBank/DDBJ whole genome shotgun (WGS) entry which is preliminary data.</text>
</comment>
<accession>A0A098S4E3</accession>
<sequence>MILDKPLTNLQLELLKLYSMELNEEQLKDVRRLLANYFAKQASDEMDRLWDEHGWNEETMETWLAEEAN</sequence>
<organism evidence="1 2">
    <name type="scientific">Phaeodactylibacter xiamenensis</name>
    <dbReference type="NCBI Taxonomy" id="1524460"/>
    <lineage>
        <taxon>Bacteria</taxon>
        <taxon>Pseudomonadati</taxon>
        <taxon>Bacteroidota</taxon>
        <taxon>Saprospiria</taxon>
        <taxon>Saprospirales</taxon>
        <taxon>Haliscomenobacteraceae</taxon>
        <taxon>Phaeodactylibacter</taxon>
    </lineage>
</organism>
<proteinExistence type="predicted"/>
<protein>
    <submittedName>
        <fullName evidence="1">Uncharacterized protein</fullName>
    </submittedName>
</protein>